<feature type="domain" description="Peptidase M61 N-terminal" evidence="3">
    <location>
        <begin position="62"/>
        <end position="234"/>
    </location>
</feature>
<dbReference type="Proteomes" id="UP000249524">
    <property type="component" value="Unassembled WGS sequence"/>
</dbReference>
<name>A0A328BND5_9CAUL</name>
<dbReference type="InterPro" id="IPR036034">
    <property type="entry name" value="PDZ_sf"/>
</dbReference>
<organism evidence="4 5">
    <name type="scientific">Phenylobacterium kunshanense</name>
    <dbReference type="NCBI Taxonomy" id="1445034"/>
    <lineage>
        <taxon>Bacteria</taxon>
        <taxon>Pseudomonadati</taxon>
        <taxon>Pseudomonadota</taxon>
        <taxon>Alphaproteobacteria</taxon>
        <taxon>Caulobacterales</taxon>
        <taxon>Caulobacteraceae</taxon>
        <taxon>Phenylobacterium</taxon>
    </lineage>
</organism>
<dbReference type="Gene3D" id="1.10.390.10">
    <property type="entry name" value="Neutral Protease Domain 2"/>
    <property type="match status" value="1"/>
</dbReference>
<dbReference type="Pfam" id="PF17899">
    <property type="entry name" value="Peptidase_M61_N"/>
    <property type="match status" value="1"/>
</dbReference>
<reference evidence="4 5" key="1">
    <citation type="submission" date="2018-05" db="EMBL/GenBank/DDBJ databases">
        <authorList>
            <person name="Lanie J.A."/>
            <person name="Ng W.-L."/>
            <person name="Kazmierczak K.M."/>
            <person name="Andrzejewski T.M."/>
            <person name="Davidsen T.M."/>
            <person name="Wayne K.J."/>
            <person name="Tettelin H."/>
            <person name="Glass J.I."/>
            <person name="Rusch D."/>
            <person name="Podicherti R."/>
            <person name="Tsui H.-C.T."/>
            <person name="Winkler M.E."/>
        </authorList>
    </citation>
    <scope>NUCLEOTIDE SEQUENCE [LARGE SCALE GENOMIC DNA]</scope>
    <source>
        <strain evidence="4 5">BUT-10</strain>
    </source>
</reference>
<dbReference type="InterPro" id="IPR007963">
    <property type="entry name" value="Peptidase_M61_catalytic"/>
</dbReference>
<proteinExistence type="predicted"/>
<keyword evidence="5" id="KW-1185">Reference proteome</keyword>
<feature type="signal peptide" evidence="1">
    <location>
        <begin position="1"/>
        <end position="32"/>
    </location>
</feature>
<sequence>MNFRSCPGPDSLKSALLVSAALLAGIALPANADTGSAGPQPTAMPTAIAAPRDVAFPGVIRLEVDASDTQRRIIQVRQTIPVDRAGRTTLLYPQWLPGNHAPRGPIEKVAGLVIRAGGQVVPWTRDPIEVYAFHVDVPEGASELQVEFQYLSPTAPNQGRVVVTPEMLNLQWNAVALYPAGYFTRRIMVEPSVKLPAGWTHALALEDAGRAGDVVRFKPVDFETLVDSPMFAGKYGKVVDLDPGGKIPVRLNMFADTPDELEAKPDQIEKHRNLVRQADRLFGSRPYDRYDFLLAISARLGSIGLEHHRSSENQVEPGYFTDWAAAVGDRNLLPHEYAHSWDGKSRRPADLWTPNFNVPMRGQLLWVYEGQDQYWGYVLGARSGITTKEEALEALAATAATFQVRVGRRWRTVEDTTQDPVINARRPQPWATWQRSEDYYSEGQLVWLDADTLIRQRSGGKRSLDDFARRFFGGQDGDYTARPYTFDTVVETLNAVEPYDWRGFLTERIRQVAVKPPLDGLARGGWRLAYDEKPTGYFKAIESSSKTTNLTYSLGVTLNREGDVTGVLWDSPAFNAGLTVSTRIAAVNGIAYDADRLKKAITEAKAGKPIELLLKNGDHYRTAAITYTGGLRYPRLERIEGTPDLISRIYEPRK</sequence>
<evidence type="ECO:0000259" key="3">
    <source>
        <dbReference type="Pfam" id="PF17899"/>
    </source>
</evidence>
<evidence type="ECO:0000256" key="1">
    <source>
        <dbReference type="SAM" id="SignalP"/>
    </source>
</evidence>
<evidence type="ECO:0000313" key="5">
    <source>
        <dbReference type="Proteomes" id="UP000249524"/>
    </source>
</evidence>
<dbReference type="EMBL" id="QFYS01000001">
    <property type="protein sequence ID" value="RAK68623.1"/>
    <property type="molecule type" value="Genomic_DNA"/>
</dbReference>
<comment type="caution">
    <text evidence="4">The sequence shown here is derived from an EMBL/GenBank/DDBJ whole genome shotgun (WGS) entry which is preliminary data.</text>
</comment>
<dbReference type="Pfam" id="PF05299">
    <property type="entry name" value="Peptidase_M61"/>
    <property type="match status" value="1"/>
</dbReference>
<accession>A0A328BND5</accession>
<evidence type="ECO:0000259" key="2">
    <source>
        <dbReference type="Pfam" id="PF05299"/>
    </source>
</evidence>
<protein>
    <submittedName>
        <fullName evidence="4">Peptidase M61</fullName>
    </submittedName>
</protein>
<evidence type="ECO:0000313" key="4">
    <source>
        <dbReference type="EMBL" id="RAK68623.1"/>
    </source>
</evidence>
<dbReference type="Gene3D" id="2.30.42.10">
    <property type="match status" value="1"/>
</dbReference>
<dbReference type="InterPro" id="IPR024191">
    <property type="entry name" value="Peptidase_M61"/>
</dbReference>
<dbReference type="SUPFAM" id="SSF50156">
    <property type="entry name" value="PDZ domain-like"/>
    <property type="match status" value="1"/>
</dbReference>
<dbReference type="Gene3D" id="2.60.40.3650">
    <property type="match status" value="1"/>
</dbReference>
<dbReference type="PIRSF" id="PIRSF016493">
    <property type="entry name" value="Glycyl_aminpptds"/>
    <property type="match status" value="1"/>
</dbReference>
<keyword evidence="1" id="KW-0732">Signal</keyword>
<feature type="domain" description="Peptidase M61 catalytic" evidence="2">
    <location>
        <begin position="330"/>
        <end position="446"/>
    </location>
</feature>
<dbReference type="OrthoDB" id="9778516at2"/>
<feature type="chain" id="PRO_5016293837" evidence="1">
    <location>
        <begin position="33"/>
        <end position="654"/>
    </location>
</feature>
<dbReference type="InterPro" id="IPR027268">
    <property type="entry name" value="Peptidase_M4/M1_CTD_sf"/>
</dbReference>
<gene>
    <name evidence="4" type="ORF">DJ019_00940</name>
</gene>
<dbReference type="RefSeq" id="WP_111274115.1">
    <property type="nucleotide sequence ID" value="NZ_QFYS01000001.1"/>
</dbReference>
<dbReference type="AlphaFoldDB" id="A0A328BND5"/>
<dbReference type="InterPro" id="IPR040756">
    <property type="entry name" value="Peptidase_M61_N"/>
</dbReference>